<feature type="domain" description="DeoR-like transcriptional repressor C-terminal sensor" evidence="1">
    <location>
        <begin position="4"/>
        <end position="77"/>
    </location>
</feature>
<dbReference type="InterPro" id="IPR037171">
    <property type="entry name" value="NagB/RpiA_transferase-like"/>
</dbReference>
<evidence type="ECO:0000313" key="2">
    <source>
        <dbReference type="EMBL" id="RGQ05833.1"/>
    </source>
</evidence>
<reference evidence="2 3" key="1">
    <citation type="submission" date="2018-08" db="EMBL/GenBank/DDBJ databases">
        <title>A genome reference for cultivated species of the human gut microbiota.</title>
        <authorList>
            <person name="Zou Y."/>
            <person name="Xue W."/>
            <person name="Luo G."/>
        </authorList>
    </citation>
    <scope>NUCLEOTIDE SEQUENCE [LARGE SCALE GENOMIC DNA]</scope>
    <source>
        <strain evidence="2 3">AF29-2</strain>
    </source>
</reference>
<name>A0A411ZSM6_9FIRM</name>
<evidence type="ECO:0000259" key="1">
    <source>
        <dbReference type="Pfam" id="PF00455"/>
    </source>
</evidence>
<sequence>NLGALRSHLVNFFFIGTDGYSSKIGFTNKDQMRAQAVRDMALQAEYVIVLTESEKFSKHSVVPLNLKDGVKMVITDNHITDIIKAELESKHIQVIIS</sequence>
<proteinExistence type="predicted"/>
<dbReference type="AlphaFoldDB" id="A0A411ZSM6"/>
<organism evidence="2 3">
    <name type="scientific">Megamonas rupellensis</name>
    <dbReference type="NCBI Taxonomy" id="491921"/>
    <lineage>
        <taxon>Bacteria</taxon>
        <taxon>Bacillati</taxon>
        <taxon>Bacillota</taxon>
        <taxon>Negativicutes</taxon>
        <taxon>Selenomonadales</taxon>
        <taxon>Selenomonadaceae</taxon>
        <taxon>Megamonas</taxon>
    </lineage>
</organism>
<gene>
    <name evidence="2" type="ORF">DWZ11_05965</name>
</gene>
<dbReference type="Pfam" id="PF00455">
    <property type="entry name" value="DeoRC"/>
    <property type="match status" value="1"/>
</dbReference>
<dbReference type="Proteomes" id="UP000284662">
    <property type="component" value="Unassembled WGS sequence"/>
</dbReference>
<comment type="caution">
    <text evidence="2">The sequence shown here is derived from an EMBL/GenBank/DDBJ whole genome shotgun (WGS) entry which is preliminary data.</text>
</comment>
<accession>A0A411ZSM6</accession>
<dbReference type="SUPFAM" id="SSF100950">
    <property type="entry name" value="NagB/RpiA/CoA transferase-like"/>
    <property type="match status" value="1"/>
</dbReference>
<protein>
    <submittedName>
        <fullName evidence="2">DeoR/GlpR transcriptional regulator</fullName>
    </submittedName>
</protein>
<evidence type="ECO:0000313" key="3">
    <source>
        <dbReference type="Proteomes" id="UP000284662"/>
    </source>
</evidence>
<dbReference type="EMBL" id="QRST01000008">
    <property type="protein sequence ID" value="RGQ05833.1"/>
    <property type="molecule type" value="Genomic_DNA"/>
</dbReference>
<feature type="non-terminal residue" evidence="2">
    <location>
        <position position="1"/>
    </location>
</feature>
<dbReference type="InterPro" id="IPR014036">
    <property type="entry name" value="DeoR-like_C"/>
</dbReference>